<keyword evidence="2" id="KW-0963">Cytoplasm</keyword>
<dbReference type="KEGG" id="dsc:ABOD76_19560"/>
<reference evidence="6" key="1">
    <citation type="submission" date="2024-06" db="EMBL/GenBank/DDBJ databases">
        <title>Draft Genome Sequence of Deinococcus sonorensis Type Strain KR-87, a Biofilm Producing Representative of the Genus Deinococcus.</title>
        <authorList>
            <person name="Boren L.S."/>
            <person name="Grosso R.A."/>
            <person name="Hugenberg-Cox A.N."/>
            <person name="Hill J.T.E."/>
            <person name="Albert C.M."/>
            <person name="Tuohy J.M."/>
        </authorList>
    </citation>
    <scope>NUCLEOTIDE SEQUENCE</scope>
    <source>
        <strain evidence="6">KR-87</strain>
    </source>
</reference>
<dbReference type="Gene3D" id="1.10.10.10">
    <property type="entry name" value="Winged helix-like DNA-binding domain superfamily/Winged helix DNA-binding domain"/>
    <property type="match status" value="1"/>
</dbReference>
<dbReference type="SUPFAM" id="SSF48452">
    <property type="entry name" value="TPR-like"/>
    <property type="match status" value="1"/>
</dbReference>
<dbReference type="InterPro" id="IPR036388">
    <property type="entry name" value="WH-like_DNA-bd_sf"/>
</dbReference>
<dbReference type="AlphaFoldDB" id="A0AAU7UAU3"/>
<evidence type="ECO:0000256" key="2">
    <source>
        <dbReference type="ARBA" id="ARBA00022490"/>
    </source>
</evidence>
<dbReference type="PANTHER" id="PTHR46630">
    <property type="entry name" value="TETRATRICOPEPTIDE REPEAT PROTEIN 29"/>
    <property type="match status" value="1"/>
</dbReference>
<dbReference type="RefSeq" id="WP_350243637.1">
    <property type="nucleotide sequence ID" value="NZ_CP158299.1"/>
</dbReference>
<dbReference type="SMART" id="SM00028">
    <property type="entry name" value="TPR"/>
    <property type="match status" value="3"/>
</dbReference>
<dbReference type="InterPro" id="IPR011990">
    <property type="entry name" value="TPR-like_helical_dom_sf"/>
</dbReference>
<evidence type="ECO:0000256" key="1">
    <source>
        <dbReference type="ARBA" id="ARBA00004496"/>
    </source>
</evidence>
<dbReference type="InterPro" id="IPR019734">
    <property type="entry name" value="TPR_rpt"/>
</dbReference>
<dbReference type="GO" id="GO:0005737">
    <property type="term" value="C:cytoplasm"/>
    <property type="evidence" value="ECO:0007669"/>
    <property type="project" value="UniProtKB-SubCell"/>
</dbReference>
<gene>
    <name evidence="6" type="ORF">ABOD76_19560</name>
</gene>
<evidence type="ECO:0000256" key="5">
    <source>
        <dbReference type="ARBA" id="ARBA00038253"/>
    </source>
</evidence>
<proteinExistence type="inferred from homology"/>
<accession>A0AAU7UAU3</accession>
<keyword evidence="4" id="KW-0802">TPR repeat</keyword>
<keyword evidence="3" id="KW-0677">Repeat</keyword>
<evidence type="ECO:0000256" key="4">
    <source>
        <dbReference type="ARBA" id="ARBA00022803"/>
    </source>
</evidence>
<dbReference type="InterPro" id="IPR051476">
    <property type="entry name" value="Bac_ResReg_Asp_Phosphatase"/>
</dbReference>
<name>A0AAU7UAU3_9DEIO</name>
<evidence type="ECO:0000256" key="3">
    <source>
        <dbReference type="ARBA" id="ARBA00022737"/>
    </source>
</evidence>
<dbReference type="PANTHER" id="PTHR46630:SF1">
    <property type="entry name" value="TETRATRICOPEPTIDE REPEAT PROTEIN 29"/>
    <property type="match status" value="1"/>
</dbReference>
<dbReference type="Pfam" id="PF13424">
    <property type="entry name" value="TPR_12"/>
    <property type="match status" value="1"/>
</dbReference>
<comment type="similarity">
    <text evidence="5">Belongs to the Rap family.</text>
</comment>
<sequence>MRLQLFGVPLVWAGEQPLSLPVGKPLALLCYLAATAPRPATRSALSALLWEDQDPQHLRQALYTLRRAGVQLEGQAQLRYTGRSDLAELRAALDAGTCTPEQLEPPFLEGLERVAAPGFLGWLEEQRQHWAGRQRALLARQFGHAEPEPRETGAVPVLPDRWLGWALSVWGEPDPEALSHLLYGDARSALEVASRLALVPAEALKEPVPEVAGVLLHARAARLLQGKGAAPERIAQHFLRAQDGASAVPHLLASARAMLGTQPQQARAQALRALWASDSAAHRLEALFVLEQHAEQTRQDVWQQLWLSELEQLAFQTQDDDVLLRLALVQAQRRQRAGRPEAAAEAARTALDIARRLGRMESAQEAQLLLGAYALGAGRLDEAAHRLRPLLRASAPLVQLRARLNLGTVYALQGRRVQSVEHHERALTLARQLGHRPATAAALNNLAGSYEQLARYADAARMAREAYQLAALQQDRAVQITALLNLAEFHRYAGAYGPCWNTVQEALDLVGPDTPAELHSALLARLGLLELRFGRRAAARSLLDEALQLARQAGTPRPQLIAQMQLALLRLPSAAARQELEQVGERFRTHGYGLLADLTELHAVHQDPEATPERLLAVARQHRQHAHPHLAWLAAVQQLRATGEGRAAVRRGLQRFQFAEAPEVLAWLGERPQARALRLEQASGLPPRQRRAFLETPLESVSSSVSGAAFASV</sequence>
<comment type="subcellular location">
    <subcellularLocation>
        <location evidence="1">Cytoplasm</location>
    </subcellularLocation>
</comment>
<evidence type="ECO:0000313" key="6">
    <source>
        <dbReference type="EMBL" id="XBV85599.1"/>
    </source>
</evidence>
<organism evidence="6">
    <name type="scientific">Deinococcus sonorensis KR-87</name>
    <dbReference type="NCBI Taxonomy" id="694439"/>
    <lineage>
        <taxon>Bacteria</taxon>
        <taxon>Thermotogati</taxon>
        <taxon>Deinococcota</taxon>
        <taxon>Deinococci</taxon>
        <taxon>Deinococcales</taxon>
        <taxon>Deinococcaceae</taxon>
        <taxon>Deinococcus</taxon>
    </lineage>
</organism>
<protein>
    <submittedName>
        <fullName evidence="6">Tetratricopeptide repeat protein</fullName>
    </submittedName>
</protein>
<dbReference type="Gene3D" id="1.25.40.10">
    <property type="entry name" value="Tetratricopeptide repeat domain"/>
    <property type="match status" value="1"/>
</dbReference>
<dbReference type="EMBL" id="CP158299">
    <property type="protein sequence ID" value="XBV85599.1"/>
    <property type="molecule type" value="Genomic_DNA"/>
</dbReference>